<dbReference type="WBParaSite" id="GPLIN_000423100">
    <property type="protein sequence ID" value="GPLIN_000423100"/>
    <property type="gene ID" value="GPLIN_000423100"/>
</dbReference>
<organism evidence="2 3">
    <name type="scientific">Globodera pallida</name>
    <name type="common">Potato cyst nematode worm</name>
    <name type="synonym">Heterodera pallida</name>
    <dbReference type="NCBI Taxonomy" id="36090"/>
    <lineage>
        <taxon>Eukaryota</taxon>
        <taxon>Metazoa</taxon>
        <taxon>Ecdysozoa</taxon>
        <taxon>Nematoda</taxon>
        <taxon>Chromadorea</taxon>
        <taxon>Rhabditida</taxon>
        <taxon>Tylenchina</taxon>
        <taxon>Tylenchomorpha</taxon>
        <taxon>Tylenchoidea</taxon>
        <taxon>Heteroderidae</taxon>
        <taxon>Heteroderinae</taxon>
        <taxon>Globodera</taxon>
    </lineage>
</organism>
<feature type="region of interest" description="Disordered" evidence="1">
    <location>
        <begin position="68"/>
        <end position="107"/>
    </location>
</feature>
<evidence type="ECO:0000313" key="2">
    <source>
        <dbReference type="Proteomes" id="UP000050741"/>
    </source>
</evidence>
<proteinExistence type="predicted"/>
<protein>
    <submittedName>
        <fullName evidence="3">4F5 domain-containing protein</fullName>
    </submittedName>
</protein>
<feature type="compositionally biased region" description="Basic and acidic residues" evidence="1">
    <location>
        <begin position="121"/>
        <end position="134"/>
    </location>
</feature>
<feature type="region of interest" description="Disordered" evidence="1">
    <location>
        <begin position="121"/>
        <end position="166"/>
    </location>
</feature>
<reference evidence="2" key="1">
    <citation type="submission" date="2013-12" db="EMBL/GenBank/DDBJ databases">
        <authorList>
            <person name="Aslett M."/>
        </authorList>
    </citation>
    <scope>NUCLEOTIDE SEQUENCE [LARGE SCALE GENOMIC DNA]</scope>
    <source>
        <strain evidence="2">Lindley</strain>
    </source>
</reference>
<feature type="compositionally biased region" description="Basic and acidic residues" evidence="1">
    <location>
        <begin position="142"/>
        <end position="162"/>
    </location>
</feature>
<evidence type="ECO:0000313" key="3">
    <source>
        <dbReference type="WBParaSite" id="GPLIN_000423100"/>
    </source>
</evidence>
<dbReference type="Proteomes" id="UP000050741">
    <property type="component" value="Unassembled WGS sequence"/>
</dbReference>
<feature type="compositionally biased region" description="Basic and acidic residues" evidence="1">
    <location>
        <begin position="70"/>
        <end position="107"/>
    </location>
</feature>
<reference evidence="2" key="2">
    <citation type="submission" date="2014-05" db="EMBL/GenBank/DDBJ databases">
        <title>The genome and life-stage specific transcriptomes of Globodera pallida elucidate key aspects of plant parasitism by a cyst nematode.</title>
        <authorList>
            <person name="Cotton J.A."/>
            <person name="Lilley C.J."/>
            <person name="Jones L.M."/>
            <person name="Kikuchi T."/>
            <person name="Reid A.J."/>
            <person name="Thorpe P."/>
            <person name="Tsai I.J."/>
            <person name="Beasley H."/>
            <person name="Blok V."/>
            <person name="Cock P.J.A."/>
            <person name="Van den Akker S.E."/>
            <person name="Holroyd N."/>
            <person name="Hunt M."/>
            <person name="Mantelin S."/>
            <person name="Naghra H."/>
            <person name="Pain A."/>
            <person name="Palomares-Rius J.E."/>
            <person name="Zarowiecki M."/>
            <person name="Berriman M."/>
            <person name="Jones J.T."/>
            <person name="Urwin P.E."/>
        </authorList>
    </citation>
    <scope>NUCLEOTIDE SEQUENCE [LARGE SCALE GENOMIC DNA]</scope>
    <source>
        <strain evidence="2">Lindley</strain>
    </source>
</reference>
<dbReference type="AlphaFoldDB" id="A0A183BUE5"/>
<evidence type="ECO:0000256" key="1">
    <source>
        <dbReference type="SAM" id="MobiDB-lite"/>
    </source>
</evidence>
<reference evidence="3" key="3">
    <citation type="submission" date="2016-06" db="UniProtKB">
        <authorList>
            <consortium name="WormBaseParasite"/>
        </authorList>
    </citation>
    <scope>IDENTIFICATION</scope>
</reference>
<sequence length="181" mass="20155">MVVFSTVYKYICTPVLNGVQWMCNFFCRCGGVHSEQTINIGEVHIVDQRSGNAQQPTTAPLSLQQIGMAKADKARDDTVKAGAEAEKRKEAEAEEEKRKKEAEKRTKAAIENVVKIGGELEVAKEKANKSDEKAKRKKRKALKEDEKAREAEADAVKDKEAANNKQIEYDAAQKTLLDLSM</sequence>
<keyword evidence="2" id="KW-1185">Reference proteome</keyword>
<accession>A0A183BUE5</accession>
<name>A0A183BUE5_GLOPA</name>